<feature type="domain" description="EamA" evidence="7">
    <location>
        <begin position="11"/>
        <end position="136"/>
    </location>
</feature>
<protein>
    <submittedName>
        <fullName evidence="8">EamA-like transporter family protein</fullName>
    </submittedName>
</protein>
<evidence type="ECO:0000256" key="2">
    <source>
        <dbReference type="ARBA" id="ARBA00007362"/>
    </source>
</evidence>
<dbReference type="InterPro" id="IPR037185">
    <property type="entry name" value="EmrE-like"/>
</dbReference>
<keyword evidence="5 6" id="KW-0472">Membrane</keyword>
<feature type="transmembrane region" description="Helical" evidence="6">
    <location>
        <begin position="12"/>
        <end position="34"/>
    </location>
</feature>
<keyword evidence="9" id="KW-1185">Reference proteome</keyword>
<organism evidence="8 9">
    <name type="scientific">Candidatus Planktophila dulcis</name>
    <dbReference type="NCBI Taxonomy" id="1884914"/>
    <lineage>
        <taxon>Bacteria</taxon>
        <taxon>Bacillati</taxon>
        <taxon>Actinomycetota</taxon>
        <taxon>Actinomycetes</taxon>
        <taxon>Candidatus Nanopelagicales</taxon>
        <taxon>Candidatus Nanopelagicaceae</taxon>
        <taxon>Candidatus Planktophila</taxon>
    </lineage>
</organism>
<feature type="transmembrane region" description="Helical" evidence="6">
    <location>
        <begin position="40"/>
        <end position="61"/>
    </location>
</feature>
<dbReference type="GO" id="GO:0016020">
    <property type="term" value="C:membrane"/>
    <property type="evidence" value="ECO:0007669"/>
    <property type="project" value="UniProtKB-SubCell"/>
</dbReference>
<dbReference type="PANTHER" id="PTHR32322:SF2">
    <property type="entry name" value="EAMA DOMAIN-CONTAINING PROTEIN"/>
    <property type="match status" value="1"/>
</dbReference>
<keyword evidence="4 6" id="KW-1133">Transmembrane helix</keyword>
<reference evidence="8 9" key="1">
    <citation type="submission" date="2016-07" db="EMBL/GenBank/DDBJ databases">
        <title>High microdiversification within the ubiquitous acI lineage of Actinobacteria.</title>
        <authorList>
            <person name="Neuenschwander S.M."/>
            <person name="Salcher M."/>
            <person name="Ghai R."/>
            <person name="Pernthaler J."/>
        </authorList>
    </citation>
    <scope>NUCLEOTIDE SEQUENCE [LARGE SCALE GENOMIC DNA]</scope>
    <source>
        <strain evidence="8">MMS-21-155</strain>
    </source>
</reference>
<dbReference type="InterPro" id="IPR000620">
    <property type="entry name" value="EamA_dom"/>
</dbReference>
<proteinExistence type="inferred from homology"/>
<comment type="similarity">
    <text evidence="2">Belongs to the EamA transporter family.</text>
</comment>
<dbReference type="EMBL" id="CP016770">
    <property type="protein sequence ID" value="ASY11689.1"/>
    <property type="molecule type" value="Genomic_DNA"/>
</dbReference>
<dbReference type="AlphaFoldDB" id="A0AAD0E4M7"/>
<dbReference type="SUPFAM" id="SSF103481">
    <property type="entry name" value="Multidrug resistance efflux transporter EmrE"/>
    <property type="match status" value="2"/>
</dbReference>
<name>A0AAD0E4M7_9ACTN</name>
<evidence type="ECO:0000256" key="3">
    <source>
        <dbReference type="ARBA" id="ARBA00022692"/>
    </source>
</evidence>
<evidence type="ECO:0000313" key="9">
    <source>
        <dbReference type="Proteomes" id="UP000217216"/>
    </source>
</evidence>
<evidence type="ECO:0000259" key="7">
    <source>
        <dbReference type="Pfam" id="PF00892"/>
    </source>
</evidence>
<sequence>MAVALSKTQRSGLLFAFLGIFAFSLSLPFTKLALKSFDPFFTAFARPVIAAVIAIPLMMIAKVPMLPRNLWKPTAFTAAGAVFGWPILIALALQRTTSAHVSVIAAVMPLVTAIIAVIKHKKHPGLSFWVASSLGTVLLVAFSITRGGGTNADLKTDLLIIGAVIASSYCYVEGAALTSHMPGWQVISWVVVVSLPIALPAAAFVYAQTNADYSFHGDALFGLLAIGLSSMYLGFFAWYRGLRDFGVAHGSQVQQLQAIMTLGWSALLLGETVTLTMALSAIGIVLCVLWALSNVNRVK</sequence>
<keyword evidence="3 6" id="KW-0812">Transmembrane</keyword>
<feature type="transmembrane region" description="Helical" evidence="6">
    <location>
        <begin position="125"/>
        <end position="144"/>
    </location>
</feature>
<feature type="domain" description="EamA" evidence="7">
    <location>
        <begin position="155"/>
        <end position="290"/>
    </location>
</feature>
<feature type="transmembrane region" description="Helical" evidence="6">
    <location>
        <begin position="219"/>
        <end position="239"/>
    </location>
</feature>
<accession>A0AAD0E4M7</accession>
<dbReference type="KEGG" id="plak:A1s21155_01585"/>
<dbReference type="PANTHER" id="PTHR32322">
    <property type="entry name" value="INNER MEMBRANE TRANSPORTER"/>
    <property type="match status" value="1"/>
</dbReference>
<dbReference type="Pfam" id="PF00892">
    <property type="entry name" value="EamA"/>
    <property type="match status" value="2"/>
</dbReference>
<evidence type="ECO:0000256" key="6">
    <source>
        <dbReference type="SAM" id="Phobius"/>
    </source>
</evidence>
<gene>
    <name evidence="8" type="ORF">A1s21155_01585</name>
</gene>
<evidence type="ECO:0000313" key="8">
    <source>
        <dbReference type="EMBL" id="ASY11689.1"/>
    </source>
</evidence>
<evidence type="ECO:0000256" key="4">
    <source>
        <dbReference type="ARBA" id="ARBA00022989"/>
    </source>
</evidence>
<feature type="transmembrane region" description="Helical" evidence="6">
    <location>
        <begin position="186"/>
        <end position="207"/>
    </location>
</feature>
<dbReference type="InterPro" id="IPR050638">
    <property type="entry name" value="AA-Vitamin_Transporters"/>
</dbReference>
<comment type="subcellular location">
    <subcellularLocation>
        <location evidence="1">Membrane</location>
        <topology evidence="1">Multi-pass membrane protein</topology>
    </subcellularLocation>
</comment>
<evidence type="ECO:0000256" key="1">
    <source>
        <dbReference type="ARBA" id="ARBA00004141"/>
    </source>
</evidence>
<dbReference type="Proteomes" id="UP000217216">
    <property type="component" value="Chromosome"/>
</dbReference>
<evidence type="ECO:0000256" key="5">
    <source>
        <dbReference type="ARBA" id="ARBA00023136"/>
    </source>
</evidence>
<feature type="transmembrane region" description="Helical" evidence="6">
    <location>
        <begin position="99"/>
        <end position="118"/>
    </location>
</feature>
<feature type="transmembrane region" description="Helical" evidence="6">
    <location>
        <begin position="73"/>
        <end position="93"/>
    </location>
</feature>
<feature type="transmembrane region" description="Helical" evidence="6">
    <location>
        <begin position="259"/>
        <end position="292"/>
    </location>
</feature>